<dbReference type="InterPro" id="IPR035441">
    <property type="entry name" value="TFIIS/LEDGF_dom_sf"/>
</dbReference>
<comment type="caution">
    <text evidence="3">The sequence shown here is derived from an EMBL/GenBank/DDBJ whole genome shotgun (WGS) entry which is preliminary data.</text>
</comment>
<dbReference type="SUPFAM" id="SSF47676">
    <property type="entry name" value="Conserved domain common to transcription factors TFIIS, elongin A, CRSP70"/>
    <property type="match status" value="1"/>
</dbReference>
<dbReference type="InterPro" id="IPR035503">
    <property type="entry name" value="IOC4-like_PWWP"/>
</dbReference>
<accession>A0ABR3JPU7</accession>
<feature type="compositionally biased region" description="Basic residues" evidence="1">
    <location>
        <begin position="148"/>
        <end position="158"/>
    </location>
</feature>
<dbReference type="Pfam" id="PF00855">
    <property type="entry name" value="PWWP"/>
    <property type="match status" value="1"/>
</dbReference>
<dbReference type="SUPFAM" id="SSF63748">
    <property type="entry name" value="Tudor/PWWP/MBT"/>
    <property type="match status" value="1"/>
</dbReference>
<protein>
    <recommendedName>
        <fullName evidence="2">PWWP domain-containing protein</fullName>
    </recommendedName>
</protein>
<dbReference type="CDD" id="cd05840">
    <property type="entry name" value="PWWP_ScIOC4-like"/>
    <property type="match status" value="1"/>
</dbReference>
<feature type="region of interest" description="Disordered" evidence="1">
    <location>
        <begin position="115"/>
        <end position="259"/>
    </location>
</feature>
<feature type="domain" description="PWWP" evidence="2">
    <location>
        <begin position="18"/>
        <end position="71"/>
    </location>
</feature>
<dbReference type="Gene3D" id="2.30.30.140">
    <property type="match status" value="1"/>
</dbReference>
<organism evidence="3 4">
    <name type="scientific">Hohenbuehelia grisea</name>
    <dbReference type="NCBI Taxonomy" id="104357"/>
    <lineage>
        <taxon>Eukaryota</taxon>
        <taxon>Fungi</taxon>
        <taxon>Dikarya</taxon>
        <taxon>Basidiomycota</taxon>
        <taxon>Agaricomycotina</taxon>
        <taxon>Agaricomycetes</taxon>
        <taxon>Agaricomycetidae</taxon>
        <taxon>Agaricales</taxon>
        <taxon>Pleurotineae</taxon>
        <taxon>Pleurotaceae</taxon>
        <taxon>Hohenbuehelia</taxon>
    </lineage>
</organism>
<sequence length="390" mass="43165">MSKKGATKTPKEPLSYEIRDVVLGKIRGYPPWPGMVVDPESVPPTVKRERPGKKSTFYCVRFFPMGDYAWLVSKDMSKLQKHEIQSYINEPFKKSGDLLEGYRIALDPKRWEEDVENAASAAGEEEANAEVDQLESADDGDASSTAGKSKKAVTKKRKRESESASKPKAAKKAKAKNDDETPAAKKKSPAKGKKNGAKSNTLVESEDEADGGAAEDDDEDAGPSKKASSPPAKRAKRGEKKKDEEEEGSTDSEALRVREWRHRLQKSFLGKTPPKEEDMSALDQLFTTIETYDKMNIQYLQFSKIGKVMRHVTALEDKKVPRDSEFKFRDRAKALVEQWHTILHKASDDVNGDAKEKEKSSPPDGEGKTDAVADKTAALDLNGKSENGTS</sequence>
<feature type="compositionally biased region" description="Basic and acidic residues" evidence="1">
    <location>
        <begin position="345"/>
        <end position="373"/>
    </location>
</feature>
<feature type="compositionally biased region" description="Basic residues" evidence="1">
    <location>
        <begin position="184"/>
        <end position="196"/>
    </location>
</feature>
<dbReference type="InterPro" id="IPR000313">
    <property type="entry name" value="PWWP_dom"/>
</dbReference>
<dbReference type="SMART" id="SM00293">
    <property type="entry name" value="PWWP"/>
    <property type="match status" value="1"/>
</dbReference>
<keyword evidence="4" id="KW-1185">Reference proteome</keyword>
<dbReference type="EMBL" id="JASNQZ010000006">
    <property type="protein sequence ID" value="KAL0957086.1"/>
    <property type="molecule type" value="Genomic_DNA"/>
</dbReference>
<feature type="compositionally biased region" description="Acidic residues" evidence="1">
    <location>
        <begin position="204"/>
        <end position="221"/>
    </location>
</feature>
<feature type="region of interest" description="Disordered" evidence="1">
    <location>
        <begin position="345"/>
        <end position="390"/>
    </location>
</feature>
<name>A0ABR3JPU7_9AGAR</name>
<gene>
    <name evidence="3" type="ORF">HGRIS_003182</name>
</gene>
<reference evidence="4" key="1">
    <citation type="submission" date="2024-06" db="EMBL/GenBank/DDBJ databases">
        <title>Multi-omics analyses provide insights into the biosynthesis of the anticancer antibiotic pleurotin in Hohenbuehelia grisea.</title>
        <authorList>
            <person name="Weaver J.A."/>
            <person name="Alberti F."/>
        </authorList>
    </citation>
    <scope>NUCLEOTIDE SEQUENCE [LARGE SCALE GENOMIC DNA]</scope>
    <source>
        <strain evidence="4">T-177</strain>
    </source>
</reference>
<dbReference type="Gene3D" id="1.20.930.10">
    <property type="entry name" value="Conserved domain common to transcription factors TFIIS, elongin A, CRSP70"/>
    <property type="match status" value="1"/>
</dbReference>
<dbReference type="PROSITE" id="PS50812">
    <property type="entry name" value="PWWP"/>
    <property type="match status" value="1"/>
</dbReference>
<feature type="compositionally biased region" description="Acidic residues" evidence="1">
    <location>
        <begin position="123"/>
        <end position="141"/>
    </location>
</feature>
<evidence type="ECO:0000313" key="4">
    <source>
        <dbReference type="Proteomes" id="UP001556367"/>
    </source>
</evidence>
<proteinExistence type="predicted"/>
<dbReference type="Proteomes" id="UP001556367">
    <property type="component" value="Unassembled WGS sequence"/>
</dbReference>
<evidence type="ECO:0000256" key="1">
    <source>
        <dbReference type="SAM" id="MobiDB-lite"/>
    </source>
</evidence>
<evidence type="ECO:0000259" key="2">
    <source>
        <dbReference type="PROSITE" id="PS50812"/>
    </source>
</evidence>
<evidence type="ECO:0000313" key="3">
    <source>
        <dbReference type="EMBL" id="KAL0957086.1"/>
    </source>
</evidence>